<organism evidence="2 3">
    <name type="scientific">Chenopodium quinoa</name>
    <name type="common">Quinoa</name>
    <dbReference type="NCBI Taxonomy" id="63459"/>
    <lineage>
        <taxon>Eukaryota</taxon>
        <taxon>Viridiplantae</taxon>
        <taxon>Streptophyta</taxon>
        <taxon>Embryophyta</taxon>
        <taxon>Tracheophyta</taxon>
        <taxon>Spermatophyta</taxon>
        <taxon>Magnoliopsida</taxon>
        <taxon>eudicotyledons</taxon>
        <taxon>Gunneridae</taxon>
        <taxon>Pentapetalae</taxon>
        <taxon>Caryophyllales</taxon>
        <taxon>Chenopodiaceae</taxon>
        <taxon>Chenopodioideae</taxon>
        <taxon>Atripliceae</taxon>
        <taxon>Chenopodium</taxon>
    </lineage>
</organism>
<evidence type="ECO:0000313" key="2">
    <source>
        <dbReference type="EnsemblPlants" id="AUR62030168-RA:cds"/>
    </source>
</evidence>
<dbReference type="Proteomes" id="UP000596660">
    <property type="component" value="Unplaced"/>
</dbReference>
<dbReference type="AlphaFoldDB" id="A0A803MIS2"/>
<sequence length="223" mass="24711">MSTSDNTDNLVILNHQEQANLEEVSLNSNGQCFNVSERDNVHFVNHVQINETSEEFDKLLAEGSPECETFEAGEESEGTGALETNSTLPTEDVQTLPLRPTAEETNDLRSTLSESRNFDCNLNDLVAEKIQLSNSTLVLDKDISSDSSSDLITIKRADNFKVSASGGSQHAEKRKKKEVSKRVEAESTRMRGAATAFALIVFWFCSDFSSYYEVCVYRISCTG</sequence>
<proteinExistence type="predicted"/>
<evidence type="ECO:0000313" key="3">
    <source>
        <dbReference type="Proteomes" id="UP000596660"/>
    </source>
</evidence>
<reference evidence="2" key="2">
    <citation type="submission" date="2021-03" db="UniProtKB">
        <authorList>
            <consortium name="EnsemblPlants"/>
        </authorList>
    </citation>
    <scope>IDENTIFICATION</scope>
</reference>
<accession>A0A803MIS2</accession>
<dbReference type="Gramene" id="AUR62030168-RA">
    <property type="protein sequence ID" value="AUR62030168-RA:cds"/>
    <property type="gene ID" value="AUR62030168"/>
</dbReference>
<keyword evidence="3" id="KW-1185">Reference proteome</keyword>
<feature type="region of interest" description="Disordered" evidence="1">
    <location>
        <begin position="70"/>
        <end position="89"/>
    </location>
</feature>
<protein>
    <submittedName>
        <fullName evidence="2">Uncharacterized protein</fullName>
    </submittedName>
</protein>
<dbReference type="EnsemblPlants" id="AUR62030168-RA">
    <property type="protein sequence ID" value="AUR62030168-RA:cds"/>
    <property type="gene ID" value="AUR62030168"/>
</dbReference>
<evidence type="ECO:0000256" key="1">
    <source>
        <dbReference type="SAM" id="MobiDB-lite"/>
    </source>
</evidence>
<name>A0A803MIS2_CHEQI</name>
<reference evidence="2" key="1">
    <citation type="journal article" date="2017" name="Nature">
        <title>The genome of Chenopodium quinoa.</title>
        <authorList>
            <person name="Jarvis D.E."/>
            <person name="Ho Y.S."/>
            <person name="Lightfoot D.J."/>
            <person name="Schmoeckel S.M."/>
            <person name="Li B."/>
            <person name="Borm T.J.A."/>
            <person name="Ohyanagi H."/>
            <person name="Mineta K."/>
            <person name="Michell C.T."/>
            <person name="Saber N."/>
            <person name="Kharbatia N.M."/>
            <person name="Rupper R.R."/>
            <person name="Sharp A.R."/>
            <person name="Dally N."/>
            <person name="Boughton B.A."/>
            <person name="Woo Y.H."/>
            <person name="Gao G."/>
            <person name="Schijlen E.G.W.M."/>
            <person name="Guo X."/>
            <person name="Momin A.A."/>
            <person name="Negrao S."/>
            <person name="Al-Babili S."/>
            <person name="Gehring C."/>
            <person name="Roessner U."/>
            <person name="Jung C."/>
            <person name="Murphy K."/>
            <person name="Arold S.T."/>
            <person name="Gojobori T."/>
            <person name="van der Linden C.G."/>
            <person name="van Loo E.N."/>
            <person name="Jellen E.N."/>
            <person name="Maughan P.J."/>
            <person name="Tester M."/>
        </authorList>
    </citation>
    <scope>NUCLEOTIDE SEQUENCE [LARGE SCALE GENOMIC DNA]</scope>
    <source>
        <strain evidence="2">cv. PI 614886</strain>
    </source>
</reference>